<dbReference type="InterPro" id="IPR036188">
    <property type="entry name" value="FAD/NAD-bd_sf"/>
</dbReference>
<name>A0A367R676_NOSPU</name>
<dbReference type="PANTHER" id="PTHR11552:SF147">
    <property type="entry name" value="CHOLINE DEHYDROGENASE, MITOCHONDRIAL"/>
    <property type="match status" value="1"/>
</dbReference>
<feature type="domain" description="Glucose-methanol-choline oxidoreductase N-terminal" evidence="5">
    <location>
        <begin position="3"/>
        <end position="92"/>
    </location>
</feature>
<dbReference type="Gene3D" id="3.50.50.60">
    <property type="entry name" value="FAD/NAD(P)-binding domain"/>
    <property type="match status" value="1"/>
</dbReference>
<keyword evidence="4" id="KW-0274">FAD</keyword>
<proteinExistence type="inferred from homology"/>
<protein>
    <recommendedName>
        <fullName evidence="5">Glucose-methanol-choline oxidoreductase N-terminal domain-containing protein</fullName>
    </recommendedName>
</protein>
<dbReference type="AlphaFoldDB" id="A0A367R676"/>
<evidence type="ECO:0000313" key="7">
    <source>
        <dbReference type="Proteomes" id="UP000252085"/>
    </source>
</evidence>
<evidence type="ECO:0000313" key="6">
    <source>
        <dbReference type="EMBL" id="RCJ31441.1"/>
    </source>
</evidence>
<comment type="caution">
    <text evidence="6">The sequence shown here is derived from an EMBL/GenBank/DDBJ whole genome shotgun (WGS) entry which is preliminary data.</text>
</comment>
<comment type="cofactor">
    <cofactor evidence="1">
        <name>FAD</name>
        <dbReference type="ChEBI" id="CHEBI:57692"/>
    </cofactor>
</comment>
<dbReference type="GO" id="GO:0016614">
    <property type="term" value="F:oxidoreductase activity, acting on CH-OH group of donors"/>
    <property type="evidence" value="ECO:0007669"/>
    <property type="project" value="InterPro"/>
</dbReference>
<dbReference type="GO" id="GO:0050660">
    <property type="term" value="F:flavin adenine dinucleotide binding"/>
    <property type="evidence" value="ECO:0007669"/>
    <property type="project" value="InterPro"/>
</dbReference>
<evidence type="ECO:0000256" key="2">
    <source>
        <dbReference type="ARBA" id="ARBA00010790"/>
    </source>
</evidence>
<dbReference type="SUPFAM" id="SSF54373">
    <property type="entry name" value="FAD-linked reductases, C-terminal domain"/>
    <property type="match status" value="1"/>
</dbReference>
<dbReference type="InterPro" id="IPR000172">
    <property type="entry name" value="GMC_OxRdtase_N"/>
</dbReference>
<keyword evidence="3" id="KW-0285">Flavoprotein</keyword>
<reference evidence="6 7" key="1">
    <citation type="submission" date="2016-04" db="EMBL/GenBank/DDBJ databases">
        <authorList>
            <person name="Evans L.H."/>
            <person name="Alamgir A."/>
            <person name="Owens N."/>
            <person name="Weber N.D."/>
            <person name="Virtaneva K."/>
            <person name="Barbian K."/>
            <person name="Babar A."/>
            <person name="Rosenke K."/>
        </authorList>
    </citation>
    <scope>NUCLEOTIDE SEQUENCE [LARGE SCALE GENOMIC DNA]</scope>
    <source>
        <strain evidence="6">NIES-2108</strain>
    </source>
</reference>
<accession>A0A367R676</accession>
<dbReference type="SUPFAM" id="SSF51905">
    <property type="entry name" value="FAD/NAD(P)-binding domain"/>
    <property type="match status" value="1"/>
</dbReference>
<gene>
    <name evidence="6" type="ORF">A6769_30820</name>
</gene>
<evidence type="ECO:0000256" key="4">
    <source>
        <dbReference type="ARBA" id="ARBA00022827"/>
    </source>
</evidence>
<comment type="similarity">
    <text evidence="2">Belongs to the GMC oxidoreductase family.</text>
</comment>
<evidence type="ECO:0000259" key="5">
    <source>
        <dbReference type="Pfam" id="PF00732"/>
    </source>
</evidence>
<dbReference type="PANTHER" id="PTHR11552">
    <property type="entry name" value="GLUCOSE-METHANOL-CHOLINE GMC OXIDOREDUCTASE"/>
    <property type="match status" value="1"/>
</dbReference>
<dbReference type="Pfam" id="PF00732">
    <property type="entry name" value="GMC_oxred_N"/>
    <property type="match status" value="1"/>
</dbReference>
<evidence type="ECO:0000256" key="1">
    <source>
        <dbReference type="ARBA" id="ARBA00001974"/>
    </source>
</evidence>
<evidence type="ECO:0000256" key="3">
    <source>
        <dbReference type="ARBA" id="ARBA00022630"/>
    </source>
</evidence>
<organism evidence="6 7">
    <name type="scientific">Nostoc punctiforme NIES-2108</name>
    <dbReference type="NCBI Taxonomy" id="1356359"/>
    <lineage>
        <taxon>Bacteria</taxon>
        <taxon>Bacillati</taxon>
        <taxon>Cyanobacteriota</taxon>
        <taxon>Cyanophyceae</taxon>
        <taxon>Nostocales</taxon>
        <taxon>Nostocaceae</taxon>
        <taxon>Nostoc</taxon>
    </lineage>
</organism>
<dbReference type="Gene3D" id="3.30.560.10">
    <property type="entry name" value="Glucose Oxidase, domain 3"/>
    <property type="match status" value="1"/>
</dbReference>
<dbReference type="EMBL" id="LXQE01000175">
    <property type="protein sequence ID" value="RCJ31441.1"/>
    <property type="molecule type" value="Genomic_DNA"/>
</dbReference>
<dbReference type="InterPro" id="IPR012132">
    <property type="entry name" value="GMC_OxRdtase"/>
</dbReference>
<sequence length="185" mass="19580">MPILTRPNLTVQTGALVTRLLFKGTPVGVEYLHQGTLQQVYVNQEVILSAGVFDSPKLLMLSGIGNAEHLLPLNIPVVADLPSVGENLHDHPLVAVGYKSTQALPAIAPTSNIVEAGLFLHSGKSNEVAPDLQFLFSPALLSPTLTHEVSGATLVACLIKPQSHGTVTLRSTNPLDPAVVQANYL</sequence>
<dbReference type="Proteomes" id="UP000252085">
    <property type="component" value="Unassembled WGS sequence"/>
</dbReference>